<organism evidence="2 3">
    <name type="scientific">Bauldia litoralis</name>
    <dbReference type="NCBI Taxonomy" id="665467"/>
    <lineage>
        <taxon>Bacteria</taxon>
        <taxon>Pseudomonadati</taxon>
        <taxon>Pseudomonadota</taxon>
        <taxon>Alphaproteobacteria</taxon>
        <taxon>Hyphomicrobiales</taxon>
        <taxon>Kaistiaceae</taxon>
        <taxon>Bauldia</taxon>
    </lineage>
</organism>
<feature type="transmembrane region" description="Helical" evidence="1">
    <location>
        <begin position="135"/>
        <end position="159"/>
    </location>
</feature>
<dbReference type="RefSeq" id="WP_090874253.1">
    <property type="nucleotide sequence ID" value="NZ_FMXQ01000001.1"/>
</dbReference>
<evidence type="ECO:0000313" key="2">
    <source>
        <dbReference type="EMBL" id="SDB02625.1"/>
    </source>
</evidence>
<evidence type="ECO:0000313" key="3">
    <source>
        <dbReference type="Proteomes" id="UP000199071"/>
    </source>
</evidence>
<gene>
    <name evidence="2" type="ORF">SAMN02982931_00090</name>
</gene>
<keyword evidence="1" id="KW-0812">Transmembrane</keyword>
<sequence length="205" mass="22789">MKRTYAGIFALVGWFAVIGQYVVAHAGSLADTVNYLSYFTILSNILVAATLTAAAVSPSSRPGRFLLAPPVALATAVYITVTGLTYYFILSSLYHLEGWTKHFDHLLHYVMPPAFIVFWLVAVPKGRLHLGNVAWILVPPLVYAGWTLVHGPLSGFWPYPFIDLPKIGWPHFLRNVAEFIVFFSLVGSIYALVDRVVGHLQTRRS</sequence>
<reference evidence="2 3" key="1">
    <citation type="submission" date="2016-10" db="EMBL/GenBank/DDBJ databases">
        <authorList>
            <person name="de Groot N.N."/>
        </authorList>
    </citation>
    <scope>NUCLEOTIDE SEQUENCE [LARGE SCALE GENOMIC DNA]</scope>
    <source>
        <strain evidence="2 3">ATCC 35022</strain>
    </source>
</reference>
<feature type="transmembrane region" description="Helical" evidence="1">
    <location>
        <begin position="179"/>
        <end position="197"/>
    </location>
</feature>
<evidence type="ECO:0008006" key="4">
    <source>
        <dbReference type="Google" id="ProtNLM"/>
    </source>
</evidence>
<accession>A0A1G6A2K9</accession>
<dbReference type="InterPro" id="IPR049713">
    <property type="entry name" value="Pr6Pr-like"/>
</dbReference>
<dbReference type="NCBIfam" id="NF038065">
    <property type="entry name" value="Pr6Pr"/>
    <property type="match status" value="1"/>
</dbReference>
<dbReference type="AlphaFoldDB" id="A0A1G6A2K9"/>
<keyword evidence="1" id="KW-1133">Transmembrane helix</keyword>
<name>A0A1G6A2K9_9HYPH</name>
<dbReference type="EMBL" id="FMXQ01000001">
    <property type="protein sequence ID" value="SDB02625.1"/>
    <property type="molecule type" value="Genomic_DNA"/>
</dbReference>
<keyword evidence="1" id="KW-0472">Membrane</keyword>
<evidence type="ECO:0000256" key="1">
    <source>
        <dbReference type="SAM" id="Phobius"/>
    </source>
</evidence>
<dbReference type="Proteomes" id="UP000199071">
    <property type="component" value="Unassembled WGS sequence"/>
</dbReference>
<dbReference type="STRING" id="665467.SAMN02982931_00090"/>
<protein>
    <recommendedName>
        <fullName evidence="4">FAR-17a/AIG1-like protein</fullName>
    </recommendedName>
</protein>
<dbReference type="OrthoDB" id="9809977at2"/>
<feature type="transmembrane region" description="Helical" evidence="1">
    <location>
        <begin position="36"/>
        <end position="56"/>
    </location>
</feature>
<feature type="transmembrane region" description="Helical" evidence="1">
    <location>
        <begin position="68"/>
        <end position="94"/>
    </location>
</feature>
<keyword evidence="3" id="KW-1185">Reference proteome</keyword>
<feature type="transmembrane region" description="Helical" evidence="1">
    <location>
        <begin position="106"/>
        <end position="123"/>
    </location>
</feature>
<proteinExistence type="predicted"/>